<evidence type="ECO:0000313" key="3">
    <source>
        <dbReference type="Proteomes" id="UP000474296"/>
    </source>
</evidence>
<dbReference type="RefSeq" id="WP_239540786.1">
    <property type="nucleotide sequence ID" value="NZ_JAABOQ010000007.1"/>
</dbReference>
<evidence type="ECO:0000313" key="2">
    <source>
        <dbReference type="EMBL" id="NER18758.1"/>
    </source>
</evidence>
<dbReference type="Gene3D" id="3.90.550.10">
    <property type="entry name" value="Spore Coat Polysaccharide Biosynthesis Protein SpsA, Chain A"/>
    <property type="match status" value="1"/>
</dbReference>
<dbReference type="PANTHER" id="PTHR43777:SF1">
    <property type="entry name" value="MOLYBDENUM COFACTOR CYTIDYLYLTRANSFERASE"/>
    <property type="match status" value="1"/>
</dbReference>
<dbReference type="Proteomes" id="UP000474296">
    <property type="component" value="Unassembled WGS sequence"/>
</dbReference>
<dbReference type="InterPro" id="IPR025877">
    <property type="entry name" value="MobA-like_NTP_Trfase"/>
</dbReference>
<name>A0A6M0CLF4_9FLAO</name>
<protein>
    <submittedName>
        <fullName evidence="2">NTP transferase domain-containing protein</fullName>
    </submittedName>
</protein>
<dbReference type="Pfam" id="PF12804">
    <property type="entry name" value="NTP_transf_3"/>
    <property type="match status" value="1"/>
</dbReference>
<sequence length="201" mass="22780">MQADNRVTAITLTAGLSSRMQRCKLNLPFAKHTIIQEVIQQLSDADVAEIIVVTGHYQSEIKELVQENAKIRLVHNPDYQKGMTTSIQCGVKATAGNTKGYMICLSDMPFIKTKSYNKILEEFNKNYNHQPLIVRPFYNEQPGNPTVFSHHFKNEILKLEFMQGAKPLLKKYTDSVLAMDIQEDVVVKDIDTSLDYKNSVG</sequence>
<dbReference type="InterPro" id="IPR029044">
    <property type="entry name" value="Nucleotide-diphossugar_trans"/>
</dbReference>
<keyword evidence="2" id="KW-0808">Transferase</keyword>
<dbReference type="PANTHER" id="PTHR43777">
    <property type="entry name" value="MOLYBDENUM COFACTOR CYTIDYLYLTRANSFERASE"/>
    <property type="match status" value="1"/>
</dbReference>
<dbReference type="CDD" id="cd04182">
    <property type="entry name" value="GT_2_like_f"/>
    <property type="match status" value="1"/>
</dbReference>
<organism evidence="2 3">
    <name type="scientific">Spongiivirga citrea</name>
    <dbReference type="NCBI Taxonomy" id="1481457"/>
    <lineage>
        <taxon>Bacteria</taxon>
        <taxon>Pseudomonadati</taxon>
        <taxon>Bacteroidota</taxon>
        <taxon>Flavobacteriia</taxon>
        <taxon>Flavobacteriales</taxon>
        <taxon>Flavobacteriaceae</taxon>
        <taxon>Spongiivirga</taxon>
    </lineage>
</organism>
<dbReference type="GO" id="GO:0016779">
    <property type="term" value="F:nucleotidyltransferase activity"/>
    <property type="evidence" value="ECO:0007669"/>
    <property type="project" value="UniProtKB-ARBA"/>
</dbReference>
<comment type="caution">
    <text evidence="2">The sequence shown here is derived from an EMBL/GenBank/DDBJ whole genome shotgun (WGS) entry which is preliminary data.</text>
</comment>
<proteinExistence type="predicted"/>
<dbReference type="SUPFAM" id="SSF53448">
    <property type="entry name" value="Nucleotide-diphospho-sugar transferases"/>
    <property type="match status" value="1"/>
</dbReference>
<accession>A0A6M0CLF4</accession>
<dbReference type="EMBL" id="JAABOQ010000007">
    <property type="protein sequence ID" value="NER18758.1"/>
    <property type="molecule type" value="Genomic_DNA"/>
</dbReference>
<evidence type="ECO:0000259" key="1">
    <source>
        <dbReference type="Pfam" id="PF12804"/>
    </source>
</evidence>
<reference evidence="2 3" key="1">
    <citation type="submission" date="2020-01" db="EMBL/GenBank/DDBJ databases">
        <title>Spongiivirga citrea KCTC 32990T.</title>
        <authorList>
            <person name="Wang G."/>
        </authorList>
    </citation>
    <scope>NUCLEOTIDE SEQUENCE [LARGE SCALE GENOMIC DNA]</scope>
    <source>
        <strain evidence="2 3">KCTC 32990</strain>
    </source>
</reference>
<keyword evidence="3" id="KW-1185">Reference proteome</keyword>
<dbReference type="AlphaFoldDB" id="A0A6M0CLF4"/>
<feature type="domain" description="MobA-like NTP transferase" evidence="1">
    <location>
        <begin position="10"/>
        <end position="172"/>
    </location>
</feature>
<gene>
    <name evidence="2" type="ORF">GWK10_16180</name>
</gene>